<gene>
    <name evidence="2" type="ORF">Acr_12g0009310</name>
</gene>
<keyword evidence="3" id="KW-1185">Reference proteome</keyword>
<feature type="region of interest" description="Disordered" evidence="1">
    <location>
        <begin position="124"/>
        <end position="143"/>
    </location>
</feature>
<proteinExistence type="predicted"/>
<accession>A0A7J0FI69</accession>
<reference evidence="2 3" key="1">
    <citation type="submission" date="2019-07" db="EMBL/GenBank/DDBJ databases">
        <title>De Novo Assembly of kiwifruit Actinidia rufa.</title>
        <authorList>
            <person name="Sugita-Konishi S."/>
            <person name="Sato K."/>
            <person name="Mori E."/>
            <person name="Abe Y."/>
            <person name="Kisaki G."/>
            <person name="Hamano K."/>
            <person name="Suezawa K."/>
            <person name="Otani M."/>
            <person name="Fukuda T."/>
            <person name="Manabe T."/>
            <person name="Gomi K."/>
            <person name="Tabuchi M."/>
            <person name="Akimitsu K."/>
            <person name="Kataoka I."/>
        </authorList>
    </citation>
    <scope>NUCLEOTIDE SEQUENCE [LARGE SCALE GENOMIC DNA]</scope>
    <source>
        <strain evidence="3">cv. Fuchu</strain>
    </source>
</reference>
<evidence type="ECO:0000313" key="2">
    <source>
        <dbReference type="EMBL" id="GFY98390.1"/>
    </source>
</evidence>
<dbReference type="OrthoDB" id="1750200at2759"/>
<sequence>MIIGERNHHFNTVHVPPWPLLDDPTALHGYLPSHDPDSDSDESDHPVDAYSCDHFRMFEFKIGGSGFESPTMAMARTGFFSLPSTPTRAVTRPGIGSQVMMEPVMERVESGRDLRAKMFEKLSRENPLDLGDPKPPSPGPDFGWISELVK</sequence>
<comment type="caution">
    <text evidence="2">The sequence shown here is derived from an EMBL/GenBank/DDBJ whole genome shotgun (WGS) entry which is preliminary data.</text>
</comment>
<evidence type="ECO:0000313" key="3">
    <source>
        <dbReference type="Proteomes" id="UP000585474"/>
    </source>
</evidence>
<name>A0A7J0FI69_9ERIC</name>
<dbReference type="Proteomes" id="UP000585474">
    <property type="component" value="Unassembled WGS sequence"/>
</dbReference>
<protein>
    <submittedName>
        <fullName evidence="2">CCCH-type zinc finger family protein</fullName>
    </submittedName>
</protein>
<organism evidence="2 3">
    <name type="scientific">Actinidia rufa</name>
    <dbReference type="NCBI Taxonomy" id="165716"/>
    <lineage>
        <taxon>Eukaryota</taxon>
        <taxon>Viridiplantae</taxon>
        <taxon>Streptophyta</taxon>
        <taxon>Embryophyta</taxon>
        <taxon>Tracheophyta</taxon>
        <taxon>Spermatophyta</taxon>
        <taxon>Magnoliopsida</taxon>
        <taxon>eudicotyledons</taxon>
        <taxon>Gunneridae</taxon>
        <taxon>Pentapetalae</taxon>
        <taxon>asterids</taxon>
        <taxon>Ericales</taxon>
        <taxon>Actinidiaceae</taxon>
        <taxon>Actinidia</taxon>
    </lineage>
</organism>
<dbReference type="AlphaFoldDB" id="A0A7J0FI69"/>
<evidence type="ECO:0000256" key="1">
    <source>
        <dbReference type="SAM" id="MobiDB-lite"/>
    </source>
</evidence>
<dbReference type="EMBL" id="BJWL01000012">
    <property type="protein sequence ID" value="GFY98390.1"/>
    <property type="molecule type" value="Genomic_DNA"/>
</dbReference>